<evidence type="ECO:0000313" key="3">
    <source>
        <dbReference type="Proteomes" id="UP000008177"/>
    </source>
</evidence>
<dbReference type="AlphaFoldDB" id="G2XWK4"/>
<sequence>MHHSSGGDILRLPITTSLSFLRPPTHRAQHEKGPKAIAG</sequence>
<dbReference type="InParanoid" id="G2XWK4"/>
<feature type="region of interest" description="Disordered" evidence="1">
    <location>
        <begin position="20"/>
        <end position="39"/>
    </location>
</feature>
<evidence type="ECO:0000256" key="1">
    <source>
        <dbReference type="SAM" id="MobiDB-lite"/>
    </source>
</evidence>
<gene>
    <name evidence="2" type="ORF">BofuT4_uP052230.1</name>
</gene>
<accession>G2XWK4</accession>
<organism evidence="2 3">
    <name type="scientific">Botryotinia fuckeliana (strain T4)</name>
    <name type="common">Noble rot fungus</name>
    <name type="synonym">Botrytis cinerea</name>
    <dbReference type="NCBI Taxonomy" id="999810"/>
    <lineage>
        <taxon>Eukaryota</taxon>
        <taxon>Fungi</taxon>
        <taxon>Dikarya</taxon>
        <taxon>Ascomycota</taxon>
        <taxon>Pezizomycotina</taxon>
        <taxon>Leotiomycetes</taxon>
        <taxon>Helotiales</taxon>
        <taxon>Sclerotiniaceae</taxon>
        <taxon>Botrytis</taxon>
    </lineage>
</organism>
<proteinExistence type="predicted"/>
<feature type="compositionally biased region" description="Basic and acidic residues" evidence="1">
    <location>
        <begin position="28"/>
        <end position="39"/>
    </location>
</feature>
<reference evidence="3" key="1">
    <citation type="journal article" date="2011" name="PLoS Genet.">
        <title>Genomic analysis of the necrotrophic fungal pathogens Sclerotinia sclerotiorum and Botrytis cinerea.</title>
        <authorList>
            <person name="Amselem J."/>
            <person name="Cuomo C.A."/>
            <person name="van Kan J.A."/>
            <person name="Viaud M."/>
            <person name="Benito E.P."/>
            <person name="Couloux A."/>
            <person name="Coutinho P.M."/>
            <person name="de Vries R.P."/>
            <person name="Dyer P.S."/>
            <person name="Fillinger S."/>
            <person name="Fournier E."/>
            <person name="Gout L."/>
            <person name="Hahn M."/>
            <person name="Kohn L."/>
            <person name="Lapalu N."/>
            <person name="Plummer K.M."/>
            <person name="Pradier J.M."/>
            <person name="Quevillon E."/>
            <person name="Sharon A."/>
            <person name="Simon A."/>
            <person name="ten Have A."/>
            <person name="Tudzynski B."/>
            <person name="Tudzynski P."/>
            <person name="Wincker P."/>
            <person name="Andrew M."/>
            <person name="Anthouard V."/>
            <person name="Beever R.E."/>
            <person name="Beffa R."/>
            <person name="Benoit I."/>
            <person name="Bouzid O."/>
            <person name="Brault B."/>
            <person name="Chen Z."/>
            <person name="Choquer M."/>
            <person name="Collemare J."/>
            <person name="Cotton P."/>
            <person name="Danchin E.G."/>
            <person name="Da Silva C."/>
            <person name="Gautier A."/>
            <person name="Giraud C."/>
            <person name="Giraud T."/>
            <person name="Gonzalez C."/>
            <person name="Grossetete S."/>
            <person name="Guldener U."/>
            <person name="Henrissat B."/>
            <person name="Howlett B.J."/>
            <person name="Kodira C."/>
            <person name="Kretschmer M."/>
            <person name="Lappartient A."/>
            <person name="Leroch M."/>
            <person name="Levis C."/>
            <person name="Mauceli E."/>
            <person name="Neuveglise C."/>
            <person name="Oeser B."/>
            <person name="Pearson M."/>
            <person name="Poulain J."/>
            <person name="Poussereau N."/>
            <person name="Quesneville H."/>
            <person name="Rascle C."/>
            <person name="Schumacher J."/>
            <person name="Segurens B."/>
            <person name="Sexton A."/>
            <person name="Silva E."/>
            <person name="Sirven C."/>
            <person name="Soanes D.M."/>
            <person name="Talbot N.J."/>
            <person name="Templeton M."/>
            <person name="Yandava C."/>
            <person name="Yarden O."/>
            <person name="Zeng Q."/>
            <person name="Rollins J.A."/>
            <person name="Lebrun M.H."/>
            <person name="Dickman M."/>
        </authorList>
    </citation>
    <scope>NUCLEOTIDE SEQUENCE [LARGE SCALE GENOMIC DNA]</scope>
    <source>
        <strain evidence="3">T4</strain>
    </source>
</reference>
<dbReference type="EMBL" id="FQ790272">
    <property type="protein sequence ID" value="CCD44874.1"/>
    <property type="molecule type" value="Genomic_DNA"/>
</dbReference>
<dbReference type="HOGENOM" id="CLU_3319944_0_0_1"/>
<evidence type="ECO:0000313" key="2">
    <source>
        <dbReference type="EMBL" id="CCD44874.1"/>
    </source>
</evidence>
<dbReference type="Proteomes" id="UP000008177">
    <property type="component" value="Unplaced contigs"/>
</dbReference>
<name>G2XWK4_BOTF4</name>
<protein>
    <submittedName>
        <fullName evidence="2">Uncharacterized protein</fullName>
    </submittedName>
</protein>